<dbReference type="GO" id="GO:0016787">
    <property type="term" value="F:hydrolase activity"/>
    <property type="evidence" value="ECO:0007669"/>
    <property type="project" value="UniProtKB-KW"/>
</dbReference>
<organism evidence="2 3">
    <name type="scientific">Pseudoduganella aquatica</name>
    <dbReference type="NCBI Taxonomy" id="2660641"/>
    <lineage>
        <taxon>Bacteria</taxon>
        <taxon>Pseudomonadati</taxon>
        <taxon>Pseudomonadota</taxon>
        <taxon>Betaproteobacteria</taxon>
        <taxon>Burkholderiales</taxon>
        <taxon>Oxalobacteraceae</taxon>
        <taxon>Telluria group</taxon>
        <taxon>Pseudoduganella</taxon>
    </lineage>
</organism>
<reference evidence="2 3" key="1">
    <citation type="submission" date="2019-12" db="EMBL/GenBank/DDBJ databases">
        <title>Novel species isolated from a subtropical stream in China.</title>
        <authorList>
            <person name="Lu H."/>
        </authorList>
    </citation>
    <scope>NUCLEOTIDE SEQUENCE [LARGE SCALE GENOMIC DNA]</scope>
    <source>
        <strain evidence="2 3">FT127W</strain>
    </source>
</reference>
<dbReference type="SUPFAM" id="SSF53474">
    <property type="entry name" value="alpha/beta-Hydrolases"/>
    <property type="match status" value="1"/>
</dbReference>
<proteinExistence type="predicted"/>
<dbReference type="AlphaFoldDB" id="A0A7X4KL13"/>
<keyword evidence="2" id="KW-0378">Hydrolase</keyword>
<dbReference type="Proteomes" id="UP000450676">
    <property type="component" value="Unassembled WGS sequence"/>
</dbReference>
<dbReference type="InterPro" id="IPR029058">
    <property type="entry name" value="AB_hydrolase_fold"/>
</dbReference>
<dbReference type="RefSeq" id="WP_161072026.1">
    <property type="nucleotide sequence ID" value="NZ_CP086370.1"/>
</dbReference>
<dbReference type="Gene3D" id="3.40.50.1820">
    <property type="entry name" value="alpha/beta hydrolase"/>
    <property type="match status" value="1"/>
</dbReference>
<evidence type="ECO:0000259" key="1">
    <source>
        <dbReference type="Pfam" id="PF12697"/>
    </source>
</evidence>
<dbReference type="PANTHER" id="PTHR43689:SF8">
    <property type="entry name" value="ALPHA_BETA-HYDROLASES SUPERFAMILY PROTEIN"/>
    <property type="match status" value="1"/>
</dbReference>
<dbReference type="Pfam" id="PF12697">
    <property type="entry name" value="Abhydrolase_6"/>
    <property type="match status" value="1"/>
</dbReference>
<evidence type="ECO:0000313" key="2">
    <source>
        <dbReference type="EMBL" id="MYN07689.1"/>
    </source>
</evidence>
<dbReference type="EMBL" id="WWCU01000008">
    <property type="protein sequence ID" value="MYN07689.1"/>
    <property type="molecule type" value="Genomic_DNA"/>
</dbReference>
<sequence length="260" mass="28288">MAMLELAEGGRLYYEWIGANGADEGARKPVLVFLHEGLGCTAMWKDFPARLCARLGCAGLVYDRRGYGQSDPLRVGRSIHYLHRYALDELPQVLALLAGRPYVVVGHSDGGSIALLHAAEQVPGLLGVVTEAAHVFVEDVTLAGIREAKLAYGEGKLRGLERYHGAKTAQIFGAWADTWLAPAFSRWNIEYLLPSIACPVLALQGSGDQYGTAAQLHAIEAQAPCARMAMLPDCGHTPHQEQPEAVLEVMAQFIKELERK</sequence>
<dbReference type="PANTHER" id="PTHR43689">
    <property type="entry name" value="HYDROLASE"/>
    <property type="match status" value="1"/>
</dbReference>
<evidence type="ECO:0000313" key="3">
    <source>
        <dbReference type="Proteomes" id="UP000450676"/>
    </source>
</evidence>
<comment type="caution">
    <text evidence="2">The sequence shown here is derived from an EMBL/GenBank/DDBJ whole genome shotgun (WGS) entry which is preliminary data.</text>
</comment>
<name>A0A7X4KL13_9BURK</name>
<dbReference type="InterPro" id="IPR000073">
    <property type="entry name" value="AB_hydrolase_1"/>
</dbReference>
<accession>A0A7X4KL13</accession>
<gene>
    <name evidence="2" type="ORF">GTP77_10065</name>
</gene>
<protein>
    <submittedName>
        <fullName evidence="2">Alpha/beta fold hydrolase</fullName>
    </submittedName>
</protein>
<feature type="domain" description="AB hydrolase-1" evidence="1">
    <location>
        <begin position="31"/>
        <end position="248"/>
    </location>
</feature>
<keyword evidence="3" id="KW-1185">Reference proteome</keyword>